<dbReference type="Pfam" id="PF13649">
    <property type="entry name" value="Methyltransf_25"/>
    <property type="match status" value="1"/>
</dbReference>
<evidence type="ECO:0000313" key="5">
    <source>
        <dbReference type="EMBL" id="MCS2161594.1"/>
    </source>
</evidence>
<feature type="domain" description="Methyltransferase" evidence="4">
    <location>
        <begin position="43"/>
        <end position="136"/>
    </location>
</feature>
<protein>
    <submittedName>
        <fullName evidence="5">Class I SAM-dependent methyltransferase</fullName>
    </submittedName>
</protein>
<keyword evidence="2" id="KW-0808">Transferase</keyword>
<dbReference type="EMBL" id="JALIGE010000073">
    <property type="protein sequence ID" value="MCS2161594.1"/>
    <property type="molecule type" value="Genomic_DNA"/>
</dbReference>
<dbReference type="InterPro" id="IPR029063">
    <property type="entry name" value="SAM-dependent_MTases_sf"/>
</dbReference>
<dbReference type="GO" id="GO:0008168">
    <property type="term" value="F:methyltransferase activity"/>
    <property type="evidence" value="ECO:0007669"/>
    <property type="project" value="UniProtKB-KW"/>
</dbReference>
<dbReference type="Proteomes" id="UP001205357">
    <property type="component" value="Unassembled WGS sequence"/>
</dbReference>
<evidence type="ECO:0000256" key="3">
    <source>
        <dbReference type="ARBA" id="ARBA00022691"/>
    </source>
</evidence>
<dbReference type="CDD" id="cd02440">
    <property type="entry name" value="AdoMet_MTases"/>
    <property type="match status" value="1"/>
</dbReference>
<gene>
    <name evidence="5" type="ORF">MUU47_10780</name>
</gene>
<dbReference type="SUPFAM" id="SSF53335">
    <property type="entry name" value="S-adenosyl-L-methionine-dependent methyltransferases"/>
    <property type="match status" value="1"/>
</dbReference>
<evidence type="ECO:0000259" key="4">
    <source>
        <dbReference type="Pfam" id="PF13649"/>
    </source>
</evidence>
<evidence type="ECO:0000313" key="6">
    <source>
        <dbReference type="Proteomes" id="UP001205357"/>
    </source>
</evidence>
<dbReference type="RefSeq" id="WP_258988204.1">
    <property type="nucleotide sequence ID" value="NZ_JALIGE010000073.1"/>
</dbReference>
<dbReference type="InterPro" id="IPR041698">
    <property type="entry name" value="Methyltransf_25"/>
</dbReference>
<keyword evidence="3" id="KW-0949">S-adenosyl-L-methionine</keyword>
<sequence>MSSSPTSAQFWDDRYANISPVSNGKPGTMLVRFTEDLSPGRALELGCGRGDDSVWLAKRGWQVTAVDIAKQALAYAADNARRNNVEESIRFEQHDLSLTFPEGEYDLVTASFLESPVDFGRQRVLRKAAALVACGGVLLITSHGSAASWSDHRPSPFPTPDEARAELQLDDDAWQIIFVGNIERLATGPNGETGEILDTVLVLKRS</sequence>
<dbReference type="PANTHER" id="PTHR43464:SF19">
    <property type="entry name" value="UBIQUINONE BIOSYNTHESIS O-METHYLTRANSFERASE, MITOCHONDRIAL"/>
    <property type="match status" value="1"/>
</dbReference>
<dbReference type="GO" id="GO:0032259">
    <property type="term" value="P:methylation"/>
    <property type="evidence" value="ECO:0007669"/>
    <property type="project" value="UniProtKB-KW"/>
</dbReference>
<evidence type="ECO:0000256" key="1">
    <source>
        <dbReference type="ARBA" id="ARBA00022603"/>
    </source>
</evidence>
<dbReference type="PANTHER" id="PTHR43464">
    <property type="entry name" value="METHYLTRANSFERASE"/>
    <property type="match status" value="1"/>
</dbReference>
<accession>A0ABT2E142</accession>
<comment type="caution">
    <text evidence="5">The sequence shown here is derived from an EMBL/GenBank/DDBJ whole genome shotgun (WGS) entry which is preliminary data.</text>
</comment>
<keyword evidence="1 5" id="KW-0489">Methyltransferase</keyword>
<dbReference type="Gene3D" id="3.40.50.150">
    <property type="entry name" value="Vaccinia Virus protein VP39"/>
    <property type="match status" value="1"/>
</dbReference>
<reference evidence="5 6" key="1">
    <citation type="submission" date="2022-04" db="EMBL/GenBank/DDBJ databases">
        <title>Proposal of a three novel species of Scandinavium, Scandinavium hiltneri, Scandinavium manionii, Scandinavium tedordense.</title>
        <authorList>
            <person name="Maddock D.W."/>
            <person name="Brady C.L."/>
            <person name="Denman S."/>
            <person name="Arnold D."/>
        </authorList>
    </citation>
    <scope>NUCLEOTIDE SEQUENCE [LARGE SCALE GENOMIC DNA]</scope>
    <source>
        <strain evidence="5 6">H11S7</strain>
    </source>
</reference>
<keyword evidence="6" id="KW-1185">Reference proteome</keyword>
<name>A0ABT2E142_9ENTR</name>
<organism evidence="5 6">
    <name type="scientific">Scandinavium hiltneri</name>
    <dbReference type="NCBI Taxonomy" id="2926519"/>
    <lineage>
        <taxon>Bacteria</taxon>
        <taxon>Pseudomonadati</taxon>
        <taxon>Pseudomonadota</taxon>
        <taxon>Gammaproteobacteria</taxon>
        <taxon>Enterobacterales</taxon>
        <taxon>Enterobacteriaceae</taxon>
        <taxon>Scandinavium</taxon>
    </lineage>
</organism>
<proteinExistence type="predicted"/>
<evidence type="ECO:0000256" key="2">
    <source>
        <dbReference type="ARBA" id="ARBA00022679"/>
    </source>
</evidence>